<proteinExistence type="predicted"/>
<name>A0A6G9CKA0_RHOER</name>
<evidence type="ECO:0000313" key="1">
    <source>
        <dbReference type="EMBL" id="QIP37302.1"/>
    </source>
</evidence>
<sequence length="110" mass="11489">MRSIGSTSFPGDSNPIVGNGEFVTGLHENSQTVDHKLSVMRAVLNDALAGISDAREILFATPATAGAGEAESGQEISVGLYLAHAVSDLHTALSLLHAQYEMDGNEALHD</sequence>
<dbReference type="EMBL" id="CP050124">
    <property type="protein sequence ID" value="QIP37302.1"/>
    <property type="molecule type" value="Genomic_DNA"/>
</dbReference>
<protein>
    <submittedName>
        <fullName evidence="1">Uncharacterized protein</fullName>
    </submittedName>
</protein>
<dbReference type="RefSeq" id="WP_030536688.1">
    <property type="nucleotide sequence ID" value="NZ_AP018733.1"/>
</dbReference>
<dbReference type="Proteomes" id="UP000502345">
    <property type="component" value="Chromosome"/>
</dbReference>
<organism evidence="1 2">
    <name type="scientific">Rhodococcus erythropolis</name>
    <name type="common">Arthrobacter picolinophilus</name>
    <dbReference type="NCBI Taxonomy" id="1833"/>
    <lineage>
        <taxon>Bacteria</taxon>
        <taxon>Bacillati</taxon>
        <taxon>Actinomycetota</taxon>
        <taxon>Actinomycetes</taxon>
        <taxon>Mycobacteriales</taxon>
        <taxon>Nocardiaceae</taxon>
        <taxon>Rhodococcus</taxon>
        <taxon>Rhodococcus erythropolis group</taxon>
    </lineage>
</organism>
<gene>
    <name evidence="1" type="ORF">G9444_0058</name>
</gene>
<accession>A0A6G9CKA0</accession>
<reference evidence="1 2" key="1">
    <citation type="submission" date="2020-03" db="EMBL/GenBank/DDBJ databases">
        <title>Screen low temperature-resistant strains for efficient degradation of petroleum hydrocarbons under the low temperature.</title>
        <authorList>
            <person name="Wang Y."/>
            <person name="Chen J."/>
        </authorList>
    </citation>
    <scope>NUCLEOTIDE SEQUENCE [LARGE SCALE GENOMIC DNA]</scope>
    <source>
        <strain evidence="1 2">KB1</strain>
    </source>
</reference>
<evidence type="ECO:0000313" key="2">
    <source>
        <dbReference type="Proteomes" id="UP000502345"/>
    </source>
</evidence>
<dbReference type="AlphaFoldDB" id="A0A6G9CKA0"/>